<dbReference type="Gene3D" id="1.10.10.10">
    <property type="entry name" value="Winged helix-like DNA-binding domain superfamily/Winged helix DNA-binding domain"/>
    <property type="match status" value="1"/>
</dbReference>
<dbReference type="InterPro" id="IPR000600">
    <property type="entry name" value="ROK"/>
</dbReference>
<dbReference type="Proteomes" id="UP000654947">
    <property type="component" value="Unassembled WGS sequence"/>
</dbReference>
<accession>A0A919CJ31</accession>
<sequence length="414" mass="44107">MDTPVASGTRYMREVNTAAVLTQLRRCTGTSVTELARATGLSRQAVTRSISGLEQDGLVELLAPQRPGRRTGRPPQVVRFRAEAGHVLGLSLTPEVLHVVAADLGGAVVAEETAPLTGTDGAHLAETLTATVTTTLESAALTPDQLWYACLGVPGIVDRHTQQVRFTASMPHIAGDLLPRTLGACLPCPVHLDNDVKLATEGERRSAGHDRHEGPMVLVQWGERVGAGIVVFDRLYRGASNDAGDLGFLDLCVEEPEAERGGTDGLGAFEAWAGTTRLTALVRRAAERRGDHALARSLPRGDRGVDTVVEALHRGDPAATEAFEEITRRFAKGLGAVRALLDPEVVVIGGPMARCGEHLLTALTAHLQHQRLDPPRLELSALEQDTTVHGALHRALAEVERGALALPPTARLFS</sequence>
<comment type="caution">
    <text evidence="3">The sequence shown here is derived from an EMBL/GenBank/DDBJ whole genome shotgun (WGS) entry which is preliminary data.</text>
</comment>
<name>A0A919CJ31_9ACTN</name>
<gene>
    <name evidence="3" type="ORF">GCM10007147_31190</name>
</gene>
<evidence type="ECO:0000256" key="1">
    <source>
        <dbReference type="ARBA" id="ARBA00006479"/>
    </source>
</evidence>
<feature type="domain" description="HTH marR-type" evidence="2">
    <location>
        <begin position="18"/>
        <end position="70"/>
    </location>
</feature>
<dbReference type="RefSeq" id="WP_193518204.1">
    <property type="nucleotide sequence ID" value="NZ_BMXL01000017.1"/>
</dbReference>
<reference evidence="3 4" key="1">
    <citation type="journal article" date="2014" name="Int. J. Syst. Evol. Microbiol.">
        <title>Complete genome sequence of Corynebacterium casei LMG S-19264T (=DSM 44701T), isolated from a smear-ripened cheese.</title>
        <authorList>
            <consortium name="US DOE Joint Genome Institute (JGI-PGF)"/>
            <person name="Walter F."/>
            <person name="Albersmeier A."/>
            <person name="Kalinowski J."/>
            <person name="Ruckert C."/>
        </authorList>
    </citation>
    <scope>NUCLEOTIDE SEQUENCE [LARGE SCALE GENOMIC DNA]</scope>
    <source>
        <strain evidence="3 4">KCTC 19473</strain>
    </source>
</reference>
<dbReference type="Pfam" id="PF00480">
    <property type="entry name" value="ROK"/>
    <property type="match status" value="1"/>
</dbReference>
<proteinExistence type="inferred from homology"/>
<keyword evidence="4" id="KW-1185">Reference proteome</keyword>
<evidence type="ECO:0000313" key="3">
    <source>
        <dbReference type="EMBL" id="GHD29879.1"/>
    </source>
</evidence>
<protein>
    <recommendedName>
        <fullName evidence="2">HTH marR-type domain-containing protein</fullName>
    </recommendedName>
</protein>
<dbReference type="SUPFAM" id="SSF53067">
    <property type="entry name" value="Actin-like ATPase domain"/>
    <property type="match status" value="1"/>
</dbReference>
<dbReference type="InterPro" id="IPR036388">
    <property type="entry name" value="WH-like_DNA-bd_sf"/>
</dbReference>
<dbReference type="PANTHER" id="PTHR18964:SF149">
    <property type="entry name" value="BIFUNCTIONAL UDP-N-ACETYLGLUCOSAMINE 2-EPIMERASE_N-ACETYLMANNOSAMINE KINASE"/>
    <property type="match status" value="1"/>
</dbReference>
<dbReference type="GO" id="GO:0003700">
    <property type="term" value="F:DNA-binding transcription factor activity"/>
    <property type="evidence" value="ECO:0007669"/>
    <property type="project" value="InterPro"/>
</dbReference>
<evidence type="ECO:0000259" key="2">
    <source>
        <dbReference type="Pfam" id="PF12802"/>
    </source>
</evidence>
<organism evidence="3 4">
    <name type="scientific">Nocardiopsis kunsanensis</name>
    <dbReference type="NCBI Taxonomy" id="141693"/>
    <lineage>
        <taxon>Bacteria</taxon>
        <taxon>Bacillati</taxon>
        <taxon>Actinomycetota</taxon>
        <taxon>Actinomycetes</taxon>
        <taxon>Streptosporangiales</taxon>
        <taxon>Nocardiopsidaceae</taxon>
        <taxon>Nocardiopsis</taxon>
    </lineage>
</organism>
<dbReference type="PANTHER" id="PTHR18964">
    <property type="entry name" value="ROK (REPRESSOR, ORF, KINASE) FAMILY"/>
    <property type="match status" value="1"/>
</dbReference>
<dbReference type="Pfam" id="PF12802">
    <property type="entry name" value="MarR_2"/>
    <property type="match status" value="1"/>
</dbReference>
<dbReference type="EMBL" id="BMXL01000017">
    <property type="protein sequence ID" value="GHD29879.1"/>
    <property type="molecule type" value="Genomic_DNA"/>
</dbReference>
<dbReference type="Gene3D" id="3.30.420.40">
    <property type="match status" value="2"/>
</dbReference>
<dbReference type="AlphaFoldDB" id="A0A919CJ31"/>
<dbReference type="SUPFAM" id="SSF46785">
    <property type="entry name" value="Winged helix' DNA-binding domain"/>
    <property type="match status" value="1"/>
</dbReference>
<dbReference type="InterPro" id="IPR036390">
    <property type="entry name" value="WH_DNA-bd_sf"/>
</dbReference>
<comment type="similarity">
    <text evidence="1">Belongs to the ROK (NagC/XylR) family.</text>
</comment>
<dbReference type="InterPro" id="IPR043129">
    <property type="entry name" value="ATPase_NBD"/>
</dbReference>
<dbReference type="InterPro" id="IPR000835">
    <property type="entry name" value="HTH_MarR-typ"/>
</dbReference>
<evidence type="ECO:0000313" key="4">
    <source>
        <dbReference type="Proteomes" id="UP000654947"/>
    </source>
</evidence>